<dbReference type="InterPro" id="IPR011249">
    <property type="entry name" value="Metalloenz_LuxS/M16"/>
</dbReference>
<proteinExistence type="inferred from homology"/>
<keyword evidence="6" id="KW-0862">Zinc</keyword>
<keyword evidence="3" id="KW-0645">Protease</keyword>
<dbReference type="Gene3D" id="3.30.830.10">
    <property type="entry name" value="Metalloenzyme, LuxS/M16 peptidase-like"/>
    <property type="match status" value="4"/>
</dbReference>
<dbReference type="eggNOG" id="COG0612">
    <property type="taxonomic scope" value="Bacteria"/>
</dbReference>
<keyword evidence="13" id="KW-1185">Reference proteome</keyword>
<sequence>MRLKQFFAALLLLVTASAQAQQMPPIPVDKDVRIGKLDNGLTYYLRHNDYPEHVASFYIAQKVGSINENDDQRGLAHLLEHMAFNGSEHFKDNAMQEYLQSIGVEYGRNLNAFTAMDKTVYYITDVPTKRISALDSCLLVLKDWSNGLTLDAKAIDEERDIVHNEYRMRIIGAQKILEKVLPQLYPGSKYGERFPIGLMSIIDGCSPETLRAYYRKWYRPDNQGIIIVGDIDVARTEDKIKELFGSTKVPADAAKVIPEPVPDNAAAIYVIGKDKEMQADIFQVFMKHDATPDAEKDNMGYLIEDFAKDIITRMLNARLDEKAQNTDCSFLQGRVEEGEYLFSRTKDALSVLVVPKEGKDIEGLKEVLRELKRAHDFGFTATEFERAKADYMSGLEKKYNNRAKTPSNEYCEEYVDNFIENEPIPSIEDRYQILNQVVPMLTVDVLNGMKSQLFCENDTNLVVLAMLQEKDGKQYVTADQLKQAVNSVRTEQLTAYVDNVKQEPLMTQMPKKGKIVKETTDTKLGFKRLTLSNGATVMMKKTDYNADEILMNATSQGGSSVFGKADINNLQVADYLLGQSGLGNFNNTELQKALAGKQCSTAFSIKNATHSLSGKTTPKDLETMMQLVYLDFTAVKKDEKAAKSTLDMFALSMKNAGLNPDLVYMDSVNSTLYRGNKLFRLPTESDIKAVNYDRVLQIGKLLYGNAANFTFTFVGNFDEAKLRGFIEQYIASLPSSKNMLKAKEMRTFANGTVKNEFTKKMENPQAQANEIWRSGAVPYTLDNVVKLDVAARLLDMTFNRTIREQLSAAYHAGAESECDDDGLQTFLIIKGIGKLNPDKASTAIPYFMKGLKETVSQPNADDLNKVKQILLKQADVDNKTNSYWISVLGTLTKHGVDVNSDYKKTIEAVTPVSISAFLKDVILKSNNRVEVIMMPAK</sequence>
<evidence type="ECO:0000259" key="11">
    <source>
        <dbReference type="Pfam" id="PF05193"/>
    </source>
</evidence>
<dbReference type="SUPFAM" id="SSF63411">
    <property type="entry name" value="LuxS/MPP-like metallohydrolase"/>
    <property type="match status" value="3"/>
</dbReference>
<feature type="domain" description="Peptidase M16 C-terminal" evidence="11">
    <location>
        <begin position="206"/>
        <end position="389"/>
    </location>
</feature>
<dbReference type="STRING" id="28134.SAMN05444288_0034"/>
<dbReference type="RefSeq" id="WP_004368372.1">
    <property type="nucleotide sequence ID" value="NZ_GL833118.1"/>
</dbReference>
<protein>
    <submittedName>
        <fullName evidence="12">Peptidase M16 inactive domain protein</fullName>
        <ecNumber evidence="12">3.4.24.-</ecNumber>
    </submittedName>
</protein>
<reference evidence="12" key="1">
    <citation type="submission" date="2011-01" db="EMBL/GenBank/DDBJ databases">
        <authorList>
            <person name="Muzny D."/>
            <person name="Qin X."/>
            <person name="Buhay C."/>
            <person name="Dugan-Rocha S."/>
            <person name="Ding Y."/>
            <person name="Chen G."/>
            <person name="Hawes A."/>
            <person name="Holder M."/>
            <person name="Jhangiani S."/>
            <person name="Johnson A."/>
            <person name="Khan Z."/>
            <person name="Li Z."/>
            <person name="Liu W."/>
            <person name="Liu X."/>
            <person name="Perez L."/>
            <person name="Shen H."/>
            <person name="Wang Q."/>
            <person name="Watt J."/>
            <person name="Xi L."/>
            <person name="Xin Y."/>
            <person name="Zhou J."/>
            <person name="Deng J."/>
            <person name="Jiang H."/>
            <person name="Liu Y."/>
            <person name="Qu J."/>
            <person name="Song X.-Z."/>
            <person name="Zhang L."/>
            <person name="Villasana D."/>
            <person name="Johnson A."/>
            <person name="Liu J."/>
            <person name="Liyanage D."/>
            <person name="Lorensuhewa L."/>
            <person name="Robinson T."/>
            <person name="Song A."/>
            <person name="Song B.-B."/>
            <person name="Dinh H."/>
            <person name="Thornton R."/>
            <person name="Coyle M."/>
            <person name="Francisco L."/>
            <person name="Jackson L."/>
            <person name="Javaid M."/>
            <person name="Korchina V."/>
            <person name="Kovar C."/>
            <person name="Mata R."/>
            <person name="Mathew T."/>
            <person name="Ngo R."/>
            <person name="Nguyen L."/>
            <person name="Nguyen N."/>
            <person name="Okwuonu G."/>
            <person name="Ongeri F."/>
            <person name="Pham C."/>
            <person name="Simmons D."/>
            <person name="Wilczek-Boney K."/>
            <person name="Hale W."/>
            <person name="Jakkamsetti A."/>
            <person name="Pham P."/>
            <person name="Ruth R."/>
            <person name="San Lucas F."/>
            <person name="Warren J."/>
            <person name="Zhang J."/>
            <person name="Zhao Z."/>
            <person name="Zhou C."/>
            <person name="Zhu D."/>
            <person name="Lee S."/>
            <person name="Bess C."/>
            <person name="Blankenburg K."/>
            <person name="Forbes L."/>
            <person name="Fu Q."/>
            <person name="Gubbala S."/>
            <person name="Hirani K."/>
            <person name="Jayaseelan J.C."/>
            <person name="Lara F."/>
            <person name="Munidasa M."/>
            <person name="Palculict T."/>
            <person name="Patil S."/>
            <person name="Pu L.-L."/>
            <person name="Saada N."/>
            <person name="Tang L."/>
            <person name="Weissenberger G."/>
            <person name="Zhu Y."/>
            <person name="Hemphill L."/>
            <person name="Shang Y."/>
            <person name="Youmans B."/>
            <person name="Ayvaz T."/>
            <person name="Ross M."/>
            <person name="Santibanez J."/>
            <person name="Aqrawi P."/>
            <person name="Gross S."/>
            <person name="Joshi V."/>
            <person name="Fowler G."/>
            <person name="Nazareth L."/>
            <person name="Reid J."/>
            <person name="Worley K."/>
            <person name="Petrosino J."/>
            <person name="Highlander S."/>
            <person name="Gibbs R."/>
        </authorList>
    </citation>
    <scope>NUCLEOTIDE SEQUENCE [LARGE SCALE GENOMIC DNA]</scope>
    <source>
        <strain evidence="12">ATCC 33269</strain>
    </source>
</reference>
<dbReference type="Pfam" id="PF05193">
    <property type="entry name" value="Peptidase_M16_C"/>
    <property type="match status" value="2"/>
</dbReference>
<evidence type="ECO:0000256" key="4">
    <source>
        <dbReference type="ARBA" id="ARBA00022723"/>
    </source>
</evidence>
<comment type="caution">
    <text evidence="12">The sequence shown here is derived from an EMBL/GenBank/DDBJ whole genome shotgun (WGS) entry which is preliminary data.</text>
</comment>
<evidence type="ECO:0000256" key="1">
    <source>
        <dbReference type="ARBA" id="ARBA00001947"/>
    </source>
</evidence>
<organism evidence="12 13">
    <name type="scientific">Hoylesella oralis ATCC 33269</name>
    <dbReference type="NCBI Taxonomy" id="873533"/>
    <lineage>
        <taxon>Bacteria</taxon>
        <taxon>Pseudomonadati</taxon>
        <taxon>Bacteroidota</taxon>
        <taxon>Bacteroidia</taxon>
        <taxon>Bacteroidales</taxon>
        <taxon>Prevotellaceae</taxon>
        <taxon>Hoylesella</taxon>
    </lineage>
</organism>
<evidence type="ECO:0000256" key="7">
    <source>
        <dbReference type="ARBA" id="ARBA00023049"/>
    </source>
</evidence>
<dbReference type="HOGENOM" id="CLU_008156_0_0_10"/>
<dbReference type="InterPro" id="IPR007863">
    <property type="entry name" value="Peptidase_M16_C"/>
</dbReference>
<evidence type="ECO:0000256" key="3">
    <source>
        <dbReference type="ARBA" id="ARBA00022670"/>
    </source>
</evidence>
<feature type="domain" description="Peptidase M16 N-terminal" evidence="10">
    <location>
        <begin position="48"/>
        <end position="168"/>
    </location>
</feature>
<dbReference type="PROSITE" id="PS00143">
    <property type="entry name" value="INSULINASE"/>
    <property type="match status" value="1"/>
</dbReference>
<evidence type="ECO:0000256" key="8">
    <source>
        <dbReference type="RuleBase" id="RU004447"/>
    </source>
</evidence>
<feature type="domain" description="Peptidase M16 C-terminal" evidence="11">
    <location>
        <begin position="691"/>
        <end position="870"/>
    </location>
</feature>
<dbReference type="GO" id="GO:0006508">
    <property type="term" value="P:proteolysis"/>
    <property type="evidence" value="ECO:0007669"/>
    <property type="project" value="UniProtKB-KW"/>
</dbReference>
<dbReference type="GO" id="GO:0046872">
    <property type="term" value="F:metal ion binding"/>
    <property type="evidence" value="ECO:0007669"/>
    <property type="project" value="UniProtKB-KW"/>
</dbReference>
<feature type="chain" id="PRO_5003223902" evidence="9">
    <location>
        <begin position="21"/>
        <end position="937"/>
    </location>
</feature>
<dbReference type="InterPro" id="IPR001431">
    <property type="entry name" value="Pept_M16_Zn_BS"/>
</dbReference>
<keyword evidence="4" id="KW-0479">Metal-binding</keyword>
<evidence type="ECO:0000256" key="2">
    <source>
        <dbReference type="ARBA" id="ARBA00007261"/>
    </source>
</evidence>
<dbReference type="GO" id="GO:0004222">
    <property type="term" value="F:metalloendopeptidase activity"/>
    <property type="evidence" value="ECO:0007669"/>
    <property type="project" value="InterPro"/>
</dbReference>
<keyword evidence="5 12" id="KW-0378">Hydrolase</keyword>
<evidence type="ECO:0000313" key="13">
    <source>
        <dbReference type="Proteomes" id="UP000005580"/>
    </source>
</evidence>
<dbReference type="PANTHER" id="PTHR43690:SF17">
    <property type="entry name" value="PROTEIN YHJJ"/>
    <property type="match status" value="1"/>
</dbReference>
<evidence type="ECO:0000259" key="10">
    <source>
        <dbReference type="Pfam" id="PF00675"/>
    </source>
</evidence>
<comment type="cofactor">
    <cofactor evidence="1">
        <name>Zn(2+)</name>
        <dbReference type="ChEBI" id="CHEBI:29105"/>
    </cofactor>
</comment>
<keyword evidence="9" id="KW-0732">Signal</keyword>
<dbReference type="AlphaFoldDB" id="E7RPM2"/>
<feature type="signal peptide" evidence="9">
    <location>
        <begin position="1"/>
        <end position="20"/>
    </location>
</feature>
<gene>
    <name evidence="12" type="ORF">HMPREF0663_11123</name>
</gene>
<name>E7RPM2_9BACT</name>
<dbReference type="EC" id="3.4.24.-" evidence="12"/>
<dbReference type="InterPro" id="IPR011765">
    <property type="entry name" value="Pept_M16_N"/>
</dbReference>
<dbReference type="Proteomes" id="UP000005580">
    <property type="component" value="Unassembled WGS sequence"/>
</dbReference>
<accession>E7RPM2</accession>
<dbReference type="EMBL" id="AEPE02000004">
    <property type="protein sequence ID" value="EFZ37065.1"/>
    <property type="molecule type" value="Genomic_DNA"/>
</dbReference>
<dbReference type="Pfam" id="PF00675">
    <property type="entry name" value="Peptidase_M16"/>
    <property type="match status" value="1"/>
</dbReference>
<evidence type="ECO:0000256" key="9">
    <source>
        <dbReference type="SAM" id="SignalP"/>
    </source>
</evidence>
<evidence type="ECO:0000313" key="12">
    <source>
        <dbReference type="EMBL" id="EFZ37065.1"/>
    </source>
</evidence>
<dbReference type="InterPro" id="IPR050626">
    <property type="entry name" value="Peptidase_M16"/>
</dbReference>
<evidence type="ECO:0000256" key="6">
    <source>
        <dbReference type="ARBA" id="ARBA00022833"/>
    </source>
</evidence>
<evidence type="ECO:0000256" key="5">
    <source>
        <dbReference type="ARBA" id="ARBA00022801"/>
    </source>
</evidence>
<keyword evidence="7" id="KW-0482">Metalloprotease</keyword>
<dbReference type="PANTHER" id="PTHR43690">
    <property type="entry name" value="NARDILYSIN"/>
    <property type="match status" value="1"/>
</dbReference>
<comment type="similarity">
    <text evidence="2 8">Belongs to the peptidase M16 family.</text>
</comment>